<dbReference type="KEGG" id="luo:HHL09_16360"/>
<dbReference type="GO" id="GO:0003959">
    <property type="term" value="F:NADPH dehydrogenase activity"/>
    <property type="evidence" value="ECO:0007669"/>
    <property type="project" value="InterPro"/>
</dbReference>
<dbReference type="GO" id="GO:0050661">
    <property type="term" value="F:NADP binding"/>
    <property type="evidence" value="ECO:0007669"/>
    <property type="project" value="InterPro"/>
</dbReference>
<sequence>MTPKLFTPLSFGRLTLRNRIAVSPMCQYQAIDGLPTDWHPAHYLSLARGGAGLVVVEATAVSPEGRITPACLGLWSDAHAAALKPIVDGIKAGGAVPGIQIGHAGRKASANLPWEGDDHIPAADPRAWETIAPSPVSYGDGLSRVPHEMTRADIERVKEDFVAAAKRARDAGFEFLMLHFAHGYLAQNFLSRWSNQRTDDYGGSMENRARFLLETLEAVRAVWPAHLPLAARLGVIEFDDQDEETVAESIALAKRFKKLGLDFLDVSMGFSTPGAKIPWGPGQLRQISKRVLEESGLPGSTTWNINTPALAEEMLQEGAADLVMIGRPMLANPHWPFMAARELGVQNPSAVLPPSYAHWLSRYHFN</sequence>
<comment type="cofactor">
    <cofactor evidence="1">
        <name>FMN</name>
        <dbReference type="ChEBI" id="CHEBI:58210"/>
    </cofactor>
</comment>
<dbReference type="EMBL" id="CP051774">
    <property type="protein sequence ID" value="QJE97294.1"/>
    <property type="molecule type" value="Genomic_DNA"/>
</dbReference>
<evidence type="ECO:0000256" key="2">
    <source>
        <dbReference type="ARBA" id="ARBA00022630"/>
    </source>
</evidence>
<evidence type="ECO:0000256" key="1">
    <source>
        <dbReference type="ARBA" id="ARBA00001917"/>
    </source>
</evidence>
<protein>
    <submittedName>
        <fullName evidence="7">NADH:flavin oxidoreductase/NADH oxidase</fullName>
    </submittedName>
</protein>
<dbReference type="Pfam" id="PF00724">
    <property type="entry name" value="Oxidored_FMN"/>
    <property type="match status" value="1"/>
</dbReference>
<keyword evidence="5" id="KW-0560">Oxidoreductase</keyword>
<keyword evidence="3" id="KW-0288">FMN</keyword>
<evidence type="ECO:0000256" key="4">
    <source>
        <dbReference type="ARBA" id="ARBA00022857"/>
    </source>
</evidence>
<accession>A0A858RLB9</accession>
<dbReference type="PANTHER" id="PTHR43303:SF4">
    <property type="entry name" value="NADPH DEHYDROGENASE C23G7.10C-RELATED"/>
    <property type="match status" value="1"/>
</dbReference>
<dbReference type="Gene3D" id="3.20.20.70">
    <property type="entry name" value="Aldolase class I"/>
    <property type="match status" value="1"/>
</dbReference>
<evidence type="ECO:0000259" key="6">
    <source>
        <dbReference type="Pfam" id="PF00724"/>
    </source>
</evidence>
<evidence type="ECO:0000313" key="8">
    <source>
        <dbReference type="Proteomes" id="UP000501812"/>
    </source>
</evidence>
<name>A0A858RLB9_9BACT</name>
<dbReference type="PANTHER" id="PTHR43303">
    <property type="entry name" value="NADPH DEHYDROGENASE C23G7.10C-RELATED"/>
    <property type="match status" value="1"/>
</dbReference>
<dbReference type="SUPFAM" id="SSF51395">
    <property type="entry name" value="FMN-linked oxidoreductases"/>
    <property type="match status" value="1"/>
</dbReference>
<proteinExistence type="predicted"/>
<evidence type="ECO:0000256" key="3">
    <source>
        <dbReference type="ARBA" id="ARBA00022643"/>
    </source>
</evidence>
<dbReference type="GO" id="GO:0010181">
    <property type="term" value="F:FMN binding"/>
    <property type="evidence" value="ECO:0007669"/>
    <property type="project" value="InterPro"/>
</dbReference>
<keyword evidence="4" id="KW-0521">NADP</keyword>
<evidence type="ECO:0000313" key="7">
    <source>
        <dbReference type="EMBL" id="QJE97294.1"/>
    </source>
</evidence>
<dbReference type="InterPro" id="IPR044152">
    <property type="entry name" value="YqjM-like"/>
</dbReference>
<feature type="domain" description="NADH:flavin oxidoreductase/NADH oxidase N-terminal" evidence="6">
    <location>
        <begin position="4"/>
        <end position="343"/>
    </location>
</feature>
<keyword evidence="8" id="KW-1185">Reference proteome</keyword>
<evidence type="ECO:0000256" key="5">
    <source>
        <dbReference type="ARBA" id="ARBA00023002"/>
    </source>
</evidence>
<dbReference type="RefSeq" id="WP_169455694.1">
    <property type="nucleotide sequence ID" value="NZ_CP051774.1"/>
</dbReference>
<dbReference type="InterPro" id="IPR001155">
    <property type="entry name" value="OxRdtase_FMN_N"/>
</dbReference>
<dbReference type="CDD" id="cd02932">
    <property type="entry name" value="OYE_YqiM_FMN"/>
    <property type="match status" value="1"/>
</dbReference>
<dbReference type="InterPro" id="IPR013785">
    <property type="entry name" value="Aldolase_TIM"/>
</dbReference>
<organism evidence="7 8">
    <name type="scientific">Luteolibacter luteus</name>
    <dbReference type="NCBI Taxonomy" id="2728835"/>
    <lineage>
        <taxon>Bacteria</taxon>
        <taxon>Pseudomonadati</taxon>
        <taxon>Verrucomicrobiota</taxon>
        <taxon>Verrucomicrobiia</taxon>
        <taxon>Verrucomicrobiales</taxon>
        <taxon>Verrucomicrobiaceae</taxon>
        <taxon>Luteolibacter</taxon>
    </lineage>
</organism>
<dbReference type="Proteomes" id="UP000501812">
    <property type="component" value="Chromosome"/>
</dbReference>
<reference evidence="7 8" key="1">
    <citation type="submission" date="2020-04" db="EMBL/GenBank/DDBJ databases">
        <title>Luteolibacter sp. G-1-1-1 isolated from soil.</title>
        <authorList>
            <person name="Dahal R.H."/>
        </authorList>
    </citation>
    <scope>NUCLEOTIDE SEQUENCE [LARGE SCALE GENOMIC DNA]</scope>
    <source>
        <strain evidence="7 8">G-1-1-1</strain>
    </source>
</reference>
<dbReference type="AlphaFoldDB" id="A0A858RLB9"/>
<gene>
    <name evidence="7" type="ORF">HHL09_16360</name>
</gene>
<keyword evidence="2" id="KW-0285">Flavoprotein</keyword>